<keyword evidence="2" id="KW-1185">Reference proteome</keyword>
<proteinExistence type="predicted"/>
<protein>
    <submittedName>
        <fullName evidence="1">Uncharacterized protein</fullName>
    </submittedName>
</protein>
<evidence type="ECO:0000313" key="2">
    <source>
        <dbReference type="Proteomes" id="UP001596065"/>
    </source>
</evidence>
<dbReference type="EMBL" id="JBHSOE010000003">
    <property type="protein sequence ID" value="MFC5654490.1"/>
    <property type="molecule type" value="Genomic_DNA"/>
</dbReference>
<reference evidence="2" key="1">
    <citation type="journal article" date="2019" name="Int. J. Syst. Evol. Microbiol.">
        <title>The Global Catalogue of Microorganisms (GCM) 10K type strain sequencing project: providing services to taxonomists for standard genome sequencing and annotation.</title>
        <authorList>
            <consortium name="The Broad Institute Genomics Platform"/>
            <consortium name="The Broad Institute Genome Sequencing Center for Infectious Disease"/>
            <person name="Wu L."/>
            <person name="Ma J."/>
        </authorList>
    </citation>
    <scope>NUCLEOTIDE SEQUENCE [LARGE SCALE GENOMIC DNA]</scope>
    <source>
        <strain evidence="2">KCTC 5701</strain>
    </source>
</reference>
<dbReference type="Proteomes" id="UP001596065">
    <property type="component" value="Unassembled WGS sequence"/>
</dbReference>
<dbReference type="RefSeq" id="WP_344347259.1">
    <property type="nucleotide sequence ID" value="NZ_BAAASM010000009.1"/>
</dbReference>
<gene>
    <name evidence="1" type="ORF">ACFP3J_03150</name>
</gene>
<sequence length="130" mass="14648">MLDLSDAERRLLAYALDLAAEQMASHGDEFTGDDDAALVRLRRLAAEARPDESGTEAQPPRYRWTVETHDDVADEWAPGTWHLVRCLAVERYEALNQSHPVRRDGTPAERRLVRETTTYTIEEPTASTGV</sequence>
<name>A0ABW0WDY5_STRNO</name>
<comment type="caution">
    <text evidence="1">The sequence shown here is derived from an EMBL/GenBank/DDBJ whole genome shotgun (WGS) entry which is preliminary data.</text>
</comment>
<organism evidence="1 2">
    <name type="scientific">Streptomyces nogalater</name>
    <dbReference type="NCBI Taxonomy" id="38314"/>
    <lineage>
        <taxon>Bacteria</taxon>
        <taxon>Bacillati</taxon>
        <taxon>Actinomycetota</taxon>
        <taxon>Actinomycetes</taxon>
        <taxon>Kitasatosporales</taxon>
        <taxon>Streptomycetaceae</taxon>
        <taxon>Streptomyces</taxon>
    </lineage>
</organism>
<accession>A0ABW0WDY5</accession>
<evidence type="ECO:0000313" key="1">
    <source>
        <dbReference type="EMBL" id="MFC5654490.1"/>
    </source>
</evidence>